<feature type="transmembrane region" description="Helical" evidence="1">
    <location>
        <begin position="37"/>
        <end position="58"/>
    </location>
</feature>
<organism evidence="2 3">
    <name type="scientific">Priestia koreensis</name>
    <dbReference type="NCBI Taxonomy" id="284581"/>
    <lineage>
        <taxon>Bacteria</taxon>
        <taxon>Bacillati</taxon>
        <taxon>Bacillota</taxon>
        <taxon>Bacilli</taxon>
        <taxon>Bacillales</taxon>
        <taxon>Bacillaceae</taxon>
        <taxon>Priestia</taxon>
    </lineage>
</organism>
<name>A0A0M0L5E4_9BACI</name>
<evidence type="ECO:0000256" key="1">
    <source>
        <dbReference type="SAM" id="Phobius"/>
    </source>
</evidence>
<dbReference type="AlphaFoldDB" id="A0A0M0L5E4"/>
<dbReference type="RefSeq" id="WP_053401378.1">
    <property type="nucleotide sequence ID" value="NZ_CP061868.1"/>
</dbReference>
<proteinExistence type="predicted"/>
<keyword evidence="3" id="KW-1185">Reference proteome</keyword>
<keyword evidence="1" id="KW-0472">Membrane</keyword>
<dbReference type="Proteomes" id="UP000037558">
    <property type="component" value="Unassembled WGS sequence"/>
</dbReference>
<accession>A0A0M0L5E4</accession>
<protein>
    <submittedName>
        <fullName evidence="2">Uncharacterized protein</fullName>
    </submittedName>
</protein>
<feature type="transmembrane region" description="Helical" evidence="1">
    <location>
        <begin position="12"/>
        <end position="31"/>
    </location>
</feature>
<dbReference type="PATRIC" id="fig|284581.3.peg.2228"/>
<dbReference type="EMBL" id="LILC01000013">
    <property type="protein sequence ID" value="KOO46300.1"/>
    <property type="molecule type" value="Genomic_DNA"/>
</dbReference>
<sequence length="70" mass="8130">MEQVWKRHGKKLTVIIGAIFILAITLIQLVFPWPTLPLMIAAIIVTDYVLFLVIRWAYRVMDKAFREGSN</sequence>
<evidence type="ECO:0000313" key="2">
    <source>
        <dbReference type="EMBL" id="KOO46300.1"/>
    </source>
</evidence>
<comment type="caution">
    <text evidence="2">The sequence shown here is derived from an EMBL/GenBank/DDBJ whole genome shotgun (WGS) entry which is preliminary data.</text>
</comment>
<reference evidence="3" key="1">
    <citation type="submission" date="2015-08" db="EMBL/GenBank/DDBJ databases">
        <title>Fjat-14210 dsm16467.</title>
        <authorList>
            <person name="Liu B."/>
            <person name="Wang J."/>
            <person name="Zhu Y."/>
            <person name="Liu G."/>
            <person name="Chen Q."/>
            <person name="Chen Z."/>
            <person name="Lan J."/>
            <person name="Che J."/>
            <person name="Ge C."/>
            <person name="Shi H."/>
            <person name="Pan Z."/>
            <person name="Liu X."/>
        </authorList>
    </citation>
    <scope>NUCLEOTIDE SEQUENCE [LARGE SCALE GENOMIC DNA]</scope>
    <source>
        <strain evidence="3">DSM 16467</strain>
    </source>
</reference>
<keyword evidence="1" id="KW-1133">Transmembrane helix</keyword>
<keyword evidence="1" id="KW-0812">Transmembrane</keyword>
<gene>
    <name evidence="2" type="ORF">AMD01_10655</name>
</gene>
<evidence type="ECO:0000313" key="3">
    <source>
        <dbReference type="Proteomes" id="UP000037558"/>
    </source>
</evidence>